<feature type="chain" id="PRO_5003468030" description="TRAP-type C4-dicarboxylate transport system, periplasmic component" evidence="2">
    <location>
        <begin position="28"/>
        <end position="349"/>
    </location>
</feature>
<name>G4R788_PELHB</name>
<keyword evidence="4" id="KW-1185">Reference proteome</keyword>
<dbReference type="NCBIfam" id="NF037995">
    <property type="entry name" value="TRAP_S1"/>
    <property type="match status" value="1"/>
</dbReference>
<proteinExistence type="predicted"/>
<dbReference type="AlphaFoldDB" id="G4R788"/>
<dbReference type="eggNOG" id="COG1638">
    <property type="taxonomic scope" value="Bacteria"/>
</dbReference>
<organism evidence="3 4">
    <name type="scientific">Pelagibacterium halotolerans (strain DSM 22347 / JCM 15775 / CGMCC 1.7692 / B2)</name>
    <dbReference type="NCBI Taxonomy" id="1082931"/>
    <lineage>
        <taxon>Bacteria</taxon>
        <taxon>Pseudomonadati</taxon>
        <taxon>Pseudomonadota</taxon>
        <taxon>Alphaproteobacteria</taxon>
        <taxon>Hyphomicrobiales</taxon>
        <taxon>Devosiaceae</taxon>
        <taxon>Pelagibacterium</taxon>
    </lineage>
</organism>
<keyword evidence="1 2" id="KW-0732">Signal</keyword>
<dbReference type="Proteomes" id="UP000008850">
    <property type="component" value="Chromosome"/>
</dbReference>
<dbReference type="InterPro" id="IPR018389">
    <property type="entry name" value="DctP_fam"/>
</dbReference>
<sequence>MKRSYATALAGMSALIASTAMTFPAFAQAEYTFTLHHFLGPTAPAQTQMLEPWAERIEEASDGRVDIEIYPSMSLGGTPAELIRQARDGVVDMIWTLNGYSPGLFPRTEVFELPNVHTNDPIATNLAIAELFDEYLAEEHVGVQVLFQHVHAGQAIQTVDTPIHTPADVAGLNLRIPTRTSAWVVEALGGNPVSMPVPDFPQALSRGVVDGGLIPWEIIPAQQLQDLTDYQIELADKGRLGASVFQVSMNLDRWNSLPEDIQQIFLDNSGEDWLREVGQIWRDIDEAGIAIATEAGNEHITLTEEESAAFIEAVEPVIGRWVDEVGGQGSIDAQAIVDAARAAIAENAQ</sequence>
<protein>
    <recommendedName>
        <fullName evidence="5">TRAP-type C4-dicarboxylate transport system, periplasmic component</fullName>
    </recommendedName>
</protein>
<dbReference type="EMBL" id="CP003075">
    <property type="protein sequence ID" value="AEQ51224.1"/>
    <property type="molecule type" value="Genomic_DNA"/>
</dbReference>
<dbReference type="HOGENOM" id="CLU_036176_2_0_5"/>
<reference evidence="3 4" key="1">
    <citation type="journal article" date="2012" name="J. Bacteriol.">
        <title>Complete genome sequence of Pelagibacterium halotolerans B2T.</title>
        <authorList>
            <person name="Huo Y.Y."/>
            <person name="Cheng H."/>
            <person name="Han X.F."/>
            <person name="Jiang X.W."/>
            <person name="Sun C."/>
            <person name="Zhang X.Q."/>
            <person name="Zhu X.F."/>
            <person name="Liu Y.F."/>
            <person name="Li P.F."/>
            <person name="Ni P.X."/>
            <person name="Wu M."/>
        </authorList>
    </citation>
    <scope>NUCLEOTIDE SEQUENCE [LARGE SCALE GENOMIC DNA]</scope>
    <source>
        <strain evidence="4">DSM 22347 / JCM 15775 / CGMCC 1.7692 / B2</strain>
    </source>
</reference>
<evidence type="ECO:0008006" key="5">
    <source>
        <dbReference type="Google" id="ProtNLM"/>
    </source>
</evidence>
<feature type="signal peptide" evidence="2">
    <location>
        <begin position="1"/>
        <end position="27"/>
    </location>
</feature>
<gene>
    <name evidence="3" type="ordered locus">KKY_1194</name>
</gene>
<evidence type="ECO:0000313" key="3">
    <source>
        <dbReference type="EMBL" id="AEQ51224.1"/>
    </source>
</evidence>
<evidence type="ECO:0000256" key="1">
    <source>
        <dbReference type="ARBA" id="ARBA00022729"/>
    </source>
</evidence>
<dbReference type="Pfam" id="PF03480">
    <property type="entry name" value="DctP"/>
    <property type="match status" value="1"/>
</dbReference>
<dbReference type="PANTHER" id="PTHR33376">
    <property type="match status" value="1"/>
</dbReference>
<dbReference type="InterPro" id="IPR038404">
    <property type="entry name" value="TRAP_DctP_sf"/>
</dbReference>
<dbReference type="CDD" id="cd13665">
    <property type="entry name" value="PBP2_TRAP_Dctp3_4"/>
    <property type="match status" value="1"/>
</dbReference>
<evidence type="ECO:0000313" key="4">
    <source>
        <dbReference type="Proteomes" id="UP000008850"/>
    </source>
</evidence>
<dbReference type="RefSeq" id="WP_014130373.1">
    <property type="nucleotide sequence ID" value="NC_016078.1"/>
</dbReference>
<dbReference type="PATRIC" id="fig|1082931.4.peg.1178"/>
<dbReference type="GO" id="GO:0055085">
    <property type="term" value="P:transmembrane transport"/>
    <property type="evidence" value="ECO:0007669"/>
    <property type="project" value="InterPro"/>
</dbReference>
<evidence type="ECO:0000256" key="2">
    <source>
        <dbReference type="SAM" id="SignalP"/>
    </source>
</evidence>
<dbReference type="PANTHER" id="PTHR33376:SF15">
    <property type="entry name" value="BLL6794 PROTEIN"/>
    <property type="match status" value="1"/>
</dbReference>
<dbReference type="STRING" id="1082931.KKY_1194"/>
<accession>G4R788</accession>
<dbReference type="Gene3D" id="3.40.190.170">
    <property type="entry name" value="Bacterial extracellular solute-binding protein, family 7"/>
    <property type="match status" value="1"/>
</dbReference>
<dbReference type="KEGG" id="phl:KKY_1194"/>